<evidence type="ECO:0000313" key="3">
    <source>
        <dbReference type="EMBL" id="MDR7085090.1"/>
    </source>
</evidence>
<gene>
    <name evidence="3" type="ORF">J2X01_004410</name>
</gene>
<evidence type="ECO:0000259" key="2">
    <source>
        <dbReference type="Pfam" id="PF01494"/>
    </source>
</evidence>
<sequence length="532" mass="56869">MDQLTETDVLVIGAGPTGLTTANLLADLGVRVVLVDKLPGSGDEPRAISVTDETLRIMQQIGIMDRLGPEMLMGTGSRYYGRNGQLLAEARPAGRRLGQPGKSQFDQPVMESLLLEAARERNIDVRFGSEAFSVQDRGTHADVTLIDDTGKKTVRATWVVACDGGRSPVRTQLGIPMEGSTQVQKWIVIDILNTGEHEKFADFYCNGSRPCVVVPGVKGRRRFEFMLLPGETPAEMTTPEAVASLVKPFQEVRPEDIRRAAVYVAHQRVALTFRQGRVLLAGDAAHMMPPFAGQGLNAGIRDAANLAWKVAAAVKGTGTDALISTYDSERRPHARDMVRISHRIGKVVMSTNPKLTPLRDAAITASGIIPSVKAWLVGMRFLKQPHFTQGCVVTPGPEVPKAAAALVGRSLSQPTVELVDGERVPLDEVLGYGWSILRAGPAGKIQVQRIGVDAPAGKPGETILVTDLDDAFLPLGQHNVSLIVRPDRYVAAACLTGTESSALASLGRLVPVLGTPASPPAVPAGQQAPSLR</sequence>
<dbReference type="NCBIfam" id="NF004829">
    <property type="entry name" value="PRK06183.1-3"/>
    <property type="match status" value="1"/>
</dbReference>
<evidence type="ECO:0000256" key="1">
    <source>
        <dbReference type="ARBA" id="ARBA00023002"/>
    </source>
</evidence>
<keyword evidence="1 3" id="KW-0560">Oxidoreductase</keyword>
<dbReference type="Gene3D" id="3.50.50.60">
    <property type="entry name" value="FAD/NAD(P)-binding domain"/>
    <property type="match status" value="1"/>
</dbReference>
<dbReference type="Pfam" id="PF01494">
    <property type="entry name" value="FAD_binding_3"/>
    <property type="match status" value="1"/>
</dbReference>
<dbReference type="PRINTS" id="PR00420">
    <property type="entry name" value="RNGMNOXGNASE"/>
</dbReference>
<evidence type="ECO:0000313" key="4">
    <source>
        <dbReference type="Proteomes" id="UP001252243"/>
    </source>
</evidence>
<dbReference type="RefSeq" id="WP_310062521.1">
    <property type="nucleotide sequence ID" value="NZ_JAVDVQ010000047.1"/>
</dbReference>
<accession>A0ABU1UIZ0</accession>
<protein>
    <submittedName>
        <fullName evidence="3">3-(3-hydroxy-phenyl)propionate hydroxylase</fullName>
        <ecNumber evidence="3">1.14.13.127</ecNumber>
    </submittedName>
</protein>
<dbReference type="EC" id="1.14.13.127" evidence="3"/>
<comment type="caution">
    <text evidence="3">The sequence shown here is derived from an EMBL/GenBank/DDBJ whole genome shotgun (WGS) entry which is preliminary data.</text>
</comment>
<dbReference type="PANTHER" id="PTHR43476:SF3">
    <property type="entry name" value="FAD-BINDING MONOOXYGENASE"/>
    <property type="match status" value="1"/>
</dbReference>
<dbReference type="SUPFAM" id="SSF51905">
    <property type="entry name" value="FAD/NAD(P)-binding domain"/>
    <property type="match status" value="1"/>
</dbReference>
<dbReference type="InterPro" id="IPR050631">
    <property type="entry name" value="PheA/TfdB_FAD_monoxygenase"/>
</dbReference>
<keyword evidence="4" id="KW-1185">Reference proteome</keyword>
<dbReference type="GO" id="GO:0008688">
    <property type="term" value="F:3-(3-hydroxyphenyl)propionate hydroxylase activity"/>
    <property type="evidence" value="ECO:0007669"/>
    <property type="project" value="UniProtKB-EC"/>
</dbReference>
<dbReference type="EMBL" id="JAVDVQ010000047">
    <property type="protein sequence ID" value="MDR7085090.1"/>
    <property type="molecule type" value="Genomic_DNA"/>
</dbReference>
<dbReference type="Gene3D" id="3.30.70.2450">
    <property type="match status" value="1"/>
</dbReference>
<dbReference type="InterPro" id="IPR036188">
    <property type="entry name" value="FAD/NAD-bd_sf"/>
</dbReference>
<proteinExistence type="predicted"/>
<name>A0ABU1UIZ0_9MICC</name>
<feature type="domain" description="FAD-binding" evidence="2">
    <location>
        <begin position="6"/>
        <end position="339"/>
    </location>
</feature>
<dbReference type="InterPro" id="IPR002938">
    <property type="entry name" value="FAD-bd"/>
</dbReference>
<organism evidence="3 4">
    <name type="scientific">Arthrobacter ginsengisoli</name>
    <dbReference type="NCBI Taxonomy" id="1356565"/>
    <lineage>
        <taxon>Bacteria</taxon>
        <taxon>Bacillati</taxon>
        <taxon>Actinomycetota</taxon>
        <taxon>Actinomycetes</taxon>
        <taxon>Micrococcales</taxon>
        <taxon>Micrococcaceae</taxon>
        <taxon>Arthrobacter</taxon>
    </lineage>
</organism>
<dbReference type="PANTHER" id="PTHR43476">
    <property type="entry name" value="3-(3-HYDROXY-PHENYL)PROPIONATE/3-HYDROXYCINNAMIC ACID HYDROXYLASE"/>
    <property type="match status" value="1"/>
</dbReference>
<dbReference type="Proteomes" id="UP001252243">
    <property type="component" value="Unassembled WGS sequence"/>
</dbReference>
<reference evidence="3 4" key="1">
    <citation type="submission" date="2023-07" db="EMBL/GenBank/DDBJ databases">
        <title>Sorghum-associated microbial communities from plants grown in Nebraska, USA.</title>
        <authorList>
            <person name="Schachtman D."/>
        </authorList>
    </citation>
    <scope>NUCLEOTIDE SEQUENCE [LARGE SCALE GENOMIC DNA]</scope>
    <source>
        <strain evidence="3 4">BE167</strain>
    </source>
</reference>